<evidence type="ECO:0000256" key="1">
    <source>
        <dbReference type="SAM" id="MobiDB-lite"/>
    </source>
</evidence>
<proteinExistence type="predicted"/>
<dbReference type="AlphaFoldDB" id="A0A9J5YGU5"/>
<accession>A0A9J5YGU5</accession>
<gene>
    <name evidence="2" type="ORF">H5410_030425</name>
</gene>
<feature type="compositionally biased region" description="Basic and acidic residues" evidence="1">
    <location>
        <begin position="117"/>
        <end position="126"/>
    </location>
</feature>
<dbReference type="OrthoDB" id="1990337at2759"/>
<dbReference type="EMBL" id="JACXVP010000006">
    <property type="protein sequence ID" value="KAG5599055.1"/>
    <property type="molecule type" value="Genomic_DNA"/>
</dbReference>
<evidence type="ECO:0000313" key="3">
    <source>
        <dbReference type="Proteomes" id="UP000824120"/>
    </source>
</evidence>
<comment type="caution">
    <text evidence="2">The sequence shown here is derived from an EMBL/GenBank/DDBJ whole genome shotgun (WGS) entry which is preliminary data.</text>
</comment>
<evidence type="ECO:0000313" key="2">
    <source>
        <dbReference type="EMBL" id="KAG5599055.1"/>
    </source>
</evidence>
<feature type="region of interest" description="Disordered" evidence="1">
    <location>
        <begin position="99"/>
        <end position="126"/>
    </location>
</feature>
<sequence>MGLGLPLHAGSTELSYQKHTVLGPHPLCVYSSLGQNRREKIFEDIWMKTLWEKSGEVRSLRNCAATNFKSSATNVNDSTSETAFTVRVEDGRITLGRRLRAHVSSSSPQKSPGPIRQELKKPVRPPFVDHPRAQDKCLECTMQALASHILRLAFFHPFDQTVVLQAPPEAVEVLVEKQSRCHANRHRVTINTKWVITFIWVTLSCNVAGIEPGLPLWIIYTLAVKISIITRRLLKIAHSSEKTRDSTLDFRDFLPPSYFLSLFLLAGSDCRTPSSLCFTLITLSS</sequence>
<reference evidence="2 3" key="1">
    <citation type="submission" date="2020-09" db="EMBL/GenBank/DDBJ databases">
        <title>De no assembly of potato wild relative species, Solanum commersonii.</title>
        <authorList>
            <person name="Cho K."/>
        </authorList>
    </citation>
    <scope>NUCLEOTIDE SEQUENCE [LARGE SCALE GENOMIC DNA]</scope>
    <source>
        <strain evidence="2">LZ3.2</strain>
        <tissue evidence="2">Leaf</tissue>
    </source>
</reference>
<keyword evidence="3" id="KW-1185">Reference proteome</keyword>
<organism evidence="2 3">
    <name type="scientific">Solanum commersonii</name>
    <name type="common">Commerson's wild potato</name>
    <name type="synonym">Commerson's nightshade</name>
    <dbReference type="NCBI Taxonomy" id="4109"/>
    <lineage>
        <taxon>Eukaryota</taxon>
        <taxon>Viridiplantae</taxon>
        <taxon>Streptophyta</taxon>
        <taxon>Embryophyta</taxon>
        <taxon>Tracheophyta</taxon>
        <taxon>Spermatophyta</taxon>
        <taxon>Magnoliopsida</taxon>
        <taxon>eudicotyledons</taxon>
        <taxon>Gunneridae</taxon>
        <taxon>Pentapetalae</taxon>
        <taxon>asterids</taxon>
        <taxon>lamiids</taxon>
        <taxon>Solanales</taxon>
        <taxon>Solanaceae</taxon>
        <taxon>Solanoideae</taxon>
        <taxon>Solaneae</taxon>
        <taxon>Solanum</taxon>
    </lineage>
</organism>
<dbReference type="Proteomes" id="UP000824120">
    <property type="component" value="Chromosome 6"/>
</dbReference>
<name>A0A9J5YGU5_SOLCO</name>
<protein>
    <submittedName>
        <fullName evidence="2">Uncharacterized protein</fullName>
    </submittedName>
</protein>